<keyword evidence="6" id="KW-0325">Glycoprotein</keyword>
<evidence type="ECO:0000313" key="12">
    <source>
        <dbReference type="Proteomes" id="UP000249619"/>
    </source>
</evidence>
<evidence type="ECO:0000256" key="1">
    <source>
        <dbReference type="ARBA" id="ARBA00004609"/>
    </source>
</evidence>
<evidence type="ECO:0000256" key="6">
    <source>
        <dbReference type="ARBA" id="ARBA00023180"/>
    </source>
</evidence>
<accession>A0A364NB81</accession>
<dbReference type="Proteomes" id="UP000249619">
    <property type="component" value="Unassembled WGS sequence"/>
</dbReference>
<reference evidence="12" key="1">
    <citation type="submission" date="2018-05" db="EMBL/GenBank/DDBJ databases">
        <title>Draft genome sequence of Stemphylium lycopersici strain CIDEFI 213.</title>
        <authorList>
            <person name="Medina R."/>
            <person name="Franco M.E.E."/>
            <person name="Lucentini C.G."/>
            <person name="Saparrat M.C.N."/>
            <person name="Balatti P.A."/>
        </authorList>
    </citation>
    <scope>NUCLEOTIDE SEQUENCE [LARGE SCALE GENOMIC DNA]</scope>
    <source>
        <strain evidence="12">CIDEFI 213</strain>
    </source>
</reference>
<organism evidence="11 12">
    <name type="scientific">Stemphylium lycopersici</name>
    <name type="common">Tomato gray leaf spot disease fungus</name>
    <name type="synonym">Thyrospora lycopersici</name>
    <dbReference type="NCBI Taxonomy" id="183478"/>
    <lineage>
        <taxon>Eukaryota</taxon>
        <taxon>Fungi</taxon>
        <taxon>Dikarya</taxon>
        <taxon>Ascomycota</taxon>
        <taxon>Pezizomycotina</taxon>
        <taxon>Dothideomycetes</taxon>
        <taxon>Pleosporomycetidae</taxon>
        <taxon>Pleosporales</taxon>
        <taxon>Pleosporineae</taxon>
        <taxon>Pleosporaceae</taxon>
        <taxon>Stemphylium</taxon>
    </lineage>
</organism>
<keyword evidence="12" id="KW-1185">Reference proteome</keyword>
<gene>
    <name evidence="11" type="ORF">DDE83_002225</name>
</gene>
<evidence type="ECO:0000256" key="2">
    <source>
        <dbReference type="ARBA" id="ARBA00022475"/>
    </source>
</evidence>
<evidence type="ECO:0000256" key="4">
    <source>
        <dbReference type="ARBA" id="ARBA00022729"/>
    </source>
</evidence>
<dbReference type="CDD" id="cd21176">
    <property type="entry name" value="LPMO_auxiliary-like"/>
    <property type="match status" value="1"/>
</dbReference>
<dbReference type="Pfam" id="PF20238">
    <property type="entry name" value="BIM1-like_dom"/>
    <property type="match status" value="1"/>
</dbReference>
<protein>
    <submittedName>
        <fullName evidence="11">NAC-domain-containing protein</fullName>
    </submittedName>
</protein>
<dbReference type="GO" id="GO:0005886">
    <property type="term" value="C:plasma membrane"/>
    <property type="evidence" value="ECO:0007669"/>
    <property type="project" value="UniProtKB-SubCell"/>
</dbReference>
<dbReference type="PANTHER" id="PTHR34992:SF1">
    <property type="entry name" value="COPPER ACQUISITION FACTOR BIM1-LIKE DOMAIN-CONTAINING PROTEIN"/>
    <property type="match status" value="1"/>
</dbReference>
<evidence type="ECO:0000256" key="3">
    <source>
        <dbReference type="ARBA" id="ARBA00022622"/>
    </source>
</evidence>
<feature type="domain" description="Copper acquisition factor BIM1-like" evidence="10">
    <location>
        <begin position="17"/>
        <end position="159"/>
    </location>
</feature>
<dbReference type="EMBL" id="QGDH01000022">
    <property type="protein sequence ID" value="RAR14457.1"/>
    <property type="molecule type" value="Genomic_DNA"/>
</dbReference>
<feature type="signal peptide" evidence="9">
    <location>
        <begin position="1"/>
        <end position="17"/>
    </location>
</feature>
<feature type="region of interest" description="Disordered" evidence="8">
    <location>
        <begin position="163"/>
        <end position="199"/>
    </location>
</feature>
<evidence type="ECO:0000259" key="10">
    <source>
        <dbReference type="Pfam" id="PF20238"/>
    </source>
</evidence>
<name>A0A364NB81_STELY</name>
<evidence type="ECO:0000256" key="9">
    <source>
        <dbReference type="SAM" id="SignalP"/>
    </source>
</evidence>
<dbReference type="OrthoDB" id="2146436at2759"/>
<sequence>MLSNAILALSFLPLTLAHFELKWPESRGFTDDTEGNFPCGGYNDVQQNRTDFPISGGPIQLNLGHPQTNVAVYMAIGDNPGSGFSIVAQQQLMVDGLGDFCLGSVAVPDGVNVTSGTRASIQVVTGAHGSGGLYQCADVILVDDTLSQSDYDNNCKNNTAVRVSQENISGNPNGTSTGEADPSSASGSASPSETGETGAATQAKAISWVLGAAGLVGMAML</sequence>
<keyword evidence="3" id="KW-0336">GPI-anchor</keyword>
<proteinExistence type="predicted"/>
<comment type="subcellular location">
    <subcellularLocation>
        <location evidence="1">Cell membrane</location>
        <topology evidence="1">Lipid-anchor</topology>
        <topology evidence="1">GPI-anchor</topology>
    </subcellularLocation>
</comment>
<dbReference type="GO" id="GO:0098552">
    <property type="term" value="C:side of membrane"/>
    <property type="evidence" value="ECO:0007669"/>
    <property type="project" value="UniProtKB-KW"/>
</dbReference>
<comment type="caution">
    <text evidence="11">The sequence shown here is derived from an EMBL/GenBank/DDBJ whole genome shotgun (WGS) entry which is preliminary data.</text>
</comment>
<keyword evidence="5" id="KW-0472">Membrane</keyword>
<feature type="chain" id="PRO_5016916354" evidence="9">
    <location>
        <begin position="18"/>
        <end position="221"/>
    </location>
</feature>
<dbReference type="STRING" id="183478.A0A364NB81"/>
<dbReference type="AlphaFoldDB" id="A0A364NB81"/>
<evidence type="ECO:0000256" key="8">
    <source>
        <dbReference type="SAM" id="MobiDB-lite"/>
    </source>
</evidence>
<evidence type="ECO:0000256" key="5">
    <source>
        <dbReference type="ARBA" id="ARBA00023136"/>
    </source>
</evidence>
<dbReference type="PANTHER" id="PTHR34992">
    <property type="entry name" value="HYPHAL ANASTAMOSIS-7 PROTEIN"/>
    <property type="match status" value="1"/>
</dbReference>
<evidence type="ECO:0000313" key="11">
    <source>
        <dbReference type="EMBL" id="RAR14457.1"/>
    </source>
</evidence>
<keyword evidence="4 9" id="KW-0732">Signal</keyword>
<keyword evidence="2" id="KW-1003">Cell membrane</keyword>
<evidence type="ECO:0000256" key="7">
    <source>
        <dbReference type="ARBA" id="ARBA00023288"/>
    </source>
</evidence>
<dbReference type="InterPro" id="IPR046936">
    <property type="entry name" value="BIM1-like"/>
</dbReference>
<feature type="compositionally biased region" description="Low complexity" evidence="8">
    <location>
        <begin position="182"/>
        <end position="197"/>
    </location>
</feature>
<feature type="compositionally biased region" description="Polar residues" evidence="8">
    <location>
        <begin position="163"/>
        <end position="178"/>
    </location>
</feature>
<keyword evidence="7" id="KW-0449">Lipoprotein</keyword>
<dbReference type="InterPro" id="IPR046530">
    <property type="entry name" value="BIM1-like_dom"/>
</dbReference>